<dbReference type="OrthoDB" id="10627186at2759"/>
<proteinExistence type="predicted"/>
<organism evidence="1 2">
    <name type="scientific">Asbolus verrucosus</name>
    <name type="common">Desert ironclad beetle</name>
    <dbReference type="NCBI Taxonomy" id="1661398"/>
    <lineage>
        <taxon>Eukaryota</taxon>
        <taxon>Metazoa</taxon>
        <taxon>Ecdysozoa</taxon>
        <taxon>Arthropoda</taxon>
        <taxon>Hexapoda</taxon>
        <taxon>Insecta</taxon>
        <taxon>Pterygota</taxon>
        <taxon>Neoptera</taxon>
        <taxon>Endopterygota</taxon>
        <taxon>Coleoptera</taxon>
        <taxon>Polyphaga</taxon>
        <taxon>Cucujiformia</taxon>
        <taxon>Tenebrionidae</taxon>
        <taxon>Pimeliinae</taxon>
        <taxon>Asbolus</taxon>
    </lineage>
</organism>
<accession>A0A482VCJ3</accession>
<evidence type="ECO:0000313" key="1">
    <source>
        <dbReference type="EMBL" id="RZB40984.1"/>
    </source>
</evidence>
<sequence length="82" mass="9585">MIFTDGTCVTRSGITNIYVDENPHAIVVTPFHFQLASKQNCQELVDDLPPQLHRDLWCMHDGALPHFTRLVRDYLHEHFPER</sequence>
<name>A0A482VCJ3_ASBVE</name>
<dbReference type="AlphaFoldDB" id="A0A482VCJ3"/>
<comment type="caution">
    <text evidence="1">The sequence shown here is derived from an EMBL/GenBank/DDBJ whole genome shotgun (WGS) entry which is preliminary data.</text>
</comment>
<keyword evidence="2" id="KW-1185">Reference proteome</keyword>
<gene>
    <name evidence="1" type="ORF">BDFB_004948</name>
</gene>
<evidence type="ECO:0000313" key="2">
    <source>
        <dbReference type="Proteomes" id="UP000292052"/>
    </source>
</evidence>
<protein>
    <recommendedName>
        <fullName evidence="3">DDE 3 domain containing protein</fullName>
    </recommendedName>
</protein>
<reference evidence="1 2" key="1">
    <citation type="submission" date="2017-03" db="EMBL/GenBank/DDBJ databases">
        <title>Genome of the blue death feigning beetle - Asbolus verrucosus.</title>
        <authorList>
            <person name="Rider S.D."/>
        </authorList>
    </citation>
    <scope>NUCLEOTIDE SEQUENCE [LARGE SCALE GENOMIC DNA]</scope>
    <source>
        <strain evidence="1">Butters</strain>
        <tissue evidence="1">Head and leg muscle</tissue>
    </source>
</reference>
<evidence type="ECO:0008006" key="3">
    <source>
        <dbReference type="Google" id="ProtNLM"/>
    </source>
</evidence>
<dbReference type="EMBL" id="QDEB01114222">
    <property type="protein sequence ID" value="RZB40984.1"/>
    <property type="molecule type" value="Genomic_DNA"/>
</dbReference>
<dbReference type="Proteomes" id="UP000292052">
    <property type="component" value="Unassembled WGS sequence"/>
</dbReference>